<dbReference type="InterPro" id="IPR016195">
    <property type="entry name" value="Pol/histidinol_Pase-like"/>
</dbReference>
<dbReference type="EMBL" id="UINC01027613">
    <property type="protein sequence ID" value="SVB07146.1"/>
    <property type="molecule type" value="Genomic_DNA"/>
</dbReference>
<dbReference type="Pfam" id="PF02811">
    <property type="entry name" value="PHP"/>
    <property type="match status" value="1"/>
</dbReference>
<reference evidence="2" key="1">
    <citation type="submission" date="2018-05" db="EMBL/GenBank/DDBJ databases">
        <authorList>
            <person name="Lanie J.A."/>
            <person name="Ng W.-L."/>
            <person name="Kazmierczak K.M."/>
            <person name="Andrzejewski T.M."/>
            <person name="Davidsen T.M."/>
            <person name="Wayne K.J."/>
            <person name="Tettelin H."/>
            <person name="Glass J.I."/>
            <person name="Rusch D."/>
            <person name="Podicherti R."/>
            <person name="Tsui H.-C.T."/>
            <person name="Winkler M.E."/>
        </authorList>
    </citation>
    <scope>NUCLEOTIDE SEQUENCE</scope>
</reference>
<dbReference type="GO" id="GO:0004534">
    <property type="term" value="F:5'-3' RNA exonuclease activity"/>
    <property type="evidence" value="ECO:0007669"/>
    <property type="project" value="TreeGrafter"/>
</dbReference>
<name>A0A382B015_9ZZZZ</name>
<evidence type="ECO:0000313" key="2">
    <source>
        <dbReference type="EMBL" id="SVB07146.1"/>
    </source>
</evidence>
<protein>
    <recommendedName>
        <fullName evidence="1">Polymerase/histidinol phosphatase N-terminal domain-containing protein</fullName>
    </recommendedName>
</protein>
<feature type="non-terminal residue" evidence="2">
    <location>
        <position position="235"/>
    </location>
</feature>
<accession>A0A382B015</accession>
<evidence type="ECO:0000259" key="1">
    <source>
        <dbReference type="SMART" id="SM00481"/>
    </source>
</evidence>
<dbReference type="SMART" id="SM00481">
    <property type="entry name" value="POLIIIAc"/>
    <property type="match status" value="1"/>
</dbReference>
<dbReference type="Gene3D" id="1.10.150.650">
    <property type="match status" value="1"/>
</dbReference>
<dbReference type="CDD" id="cd07438">
    <property type="entry name" value="PHP_HisPPase_AMP"/>
    <property type="match status" value="1"/>
</dbReference>
<feature type="domain" description="Polymerase/histidinol phosphatase N-terminal" evidence="1">
    <location>
        <begin position="4"/>
        <end position="70"/>
    </location>
</feature>
<gene>
    <name evidence="2" type="ORF">METZ01_LOCUS160000</name>
</gene>
<sequence>MSVVDLHLHTTWSDGRLSPKQLIELLVRNGLRVVALTDHDSTQGLSEAFEVASLAKDLTIIPGVELSTDIPGNEIHILGYFIDYEDTDFQDILEEFRVGRIDRASRMVNKLAGLGLPVKWERVLEIAGDGAVGRPHIAQAMVEEGYITYPQEAFETYLGRNGLAYAERPRLAPEDAVRLVINAGGLPVLAHPREVENVGSLVPGLKSAGLVGIEVYYGNYKPEEVKAFAGMAARE</sequence>
<organism evidence="2">
    <name type="scientific">marine metagenome</name>
    <dbReference type="NCBI Taxonomy" id="408172"/>
    <lineage>
        <taxon>unclassified sequences</taxon>
        <taxon>metagenomes</taxon>
        <taxon>ecological metagenomes</taxon>
    </lineage>
</organism>
<dbReference type="SUPFAM" id="SSF89550">
    <property type="entry name" value="PHP domain-like"/>
    <property type="match status" value="1"/>
</dbReference>
<proteinExistence type="predicted"/>
<dbReference type="InterPro" id="IPR003141">
    <property type="entry name" value="Pol/His_phosphatase_N"/>
</dbReference>
<dbReference type="InterPro" id="IPR004013">
    <property type="entry name" value="PHP_dom"/>
</dbReference>
<dbReference type="GO" id="GO:0035312">
    <property type="term" value="F:5'-3' DNA exonuclease activity"/>
    <property type="evidence" value="ECO:0007669"/>
    <property type="project" value="TreeGrafter"/>
</dbReference>
<dbReference type="PANTHER" id="PTHR42924:SF3">
    <property type="entry name" value="POLYMERASE_HISTIDINOL PHOSPHATASE N-TERMINAL DOMAIN-CONTAINING PROTEIN"/>
    <property type="match status" value="1"/>
</dbReference>
<dbReference type="PANTHER" id="PTHR42924">
    <property type="entry name" value="EXONUCLEASE"/>
    <property type="match status" value="1"/>
</dbReference>
<dbReference type="Gene3D" id="3.20.20.140">
    <property type="entry name" value="Metal-dependent hydrolases"/>
    <property type="match status" value="1"/>
</dbReference>
<dbReference type="AlphaFoldDB" id="A0A382B015"/>
<dbReference type="InterPro" id="IPR052018">
    <property type="entry name" value="PHP_domain"/>
</dbReference>